<name>A0A0A8Z3Q9_ARUDO</name>
<reference evidence="1" key="2">
    <citation type="journal article" date="2015" name="Data Brief">
        <title>Shoot transcriptome of the giant reed, Arundo donax.</title>
        <authorList>
            <person name="Barrero R.A."/>
            <person name="Guerrero F.D."/>
            <person name="Moolhuijzen P."/>
            <person name="Goolsby J.A."/>
            <person name="Tidwell J."/>
            <person name="Bellgard S.E."/>
            <person name="Bellgard M.I."/>
        </authorList>
    </citation>
    <scope>NUCLEOTIDE SEQUENCE</scope>
    <source>
        <tissue evidence="1">Shoot tissue taken approximately 20 cm above the soil surface</tissue>
    </source>
</reference>
<evidence type="ECO:0000313" key="1">
    <source>
        <dbReference type="EMBL" id="JAD29477.1"/>
    </source>
</evidence>
<reference evidence="1" key="1">
    <citation type="submission" date="2014-09" db="EMBL/GenBank/DDBJ databases">
        <authorList>
            <person name="Magalhaes I.L.F."/>
            <person name="Oliveira U."/>
            <person name="Santos F.R."/>
            <person name="Vidigal T.H.D.A."/>
            <person name="Brescovit A.D."/>
            <person name="Santos A.J."/>
        </authorList>
    </citation>
    <scope>NUCLEOTIDE SEQUENCE</scope>
    <source>
        <tissue evidence="1">Shoot tissue taken approximately 20 cm above the soil surface</tissue>
    </source>
</reference>
<protein>
    <submittedName>
        <fullName evidence="1">Uncharacterized protein</fullName>
    </submittedName>
</protein>
<accession>A0A0A8Z3Q9</accession>
<sequence>MYTLVEGY</sequence>
<proteinExistence type="predicted"/>
<dbReference type="EMBL" id="GBRH01268418">
    <property type="protein sequence ID" value="JAD29477.1"/>
    <property type="molecule type" value="Transcribed_RNA"/>
</dbReference>
<organism evidence="1">
    <name type="scientific">Arundo donax</name>
    <name type="common">Giant reed</name>
    <name type="synonym">Donax arundinaceus</name>
    <dbReference type="NCBI Taxonomy" id="35708"/>
    <lineage>
        <taxon>Eukaryota</taxon>
        <taxon>Viridiplantae</taxon>
        <taxon>Streptophyta</taxon>
        <taxon>Embryophyta</taxon>
        <taxon>Tracheophyta</taxon>
        <taxon>Spermatophyta</taxon>
        <taxon>Magnoliopsida</taxon>
        <taxon>Liliopsida</taxon>
        <taxon>Poales</taxon>
        <taxon>Poaceae</taxon>
        <taxon>PACMAD clade</taxon>
        <taxon>Arundinoideae</taxon>
        <taxon>Arundineae</taxon>
        <taxon>Arundo</taxon>
    </lineage>
</organism>